<keyword evidence="1" id="KW-0378">Hydrolase</keyword>
<dbReference type="Proteomes" id="UP000550508">
    <property type="component" value="Unassembled WGS sequence"/>
</dbReference>
<reference evidence="1 2" key="1">
    <citation type="submission" date="2020-05" db="EMBL/GenBank/DDBJ databases">
        <authorList>
            <person name="Kim M.K."/>
        </authorList>
    </citation>
    <scope>NUCLEOTIDE SEQUENCE [LARGE SCALE GENOMIC DNA]</scope>
    <source>
        <strain evidence="1 2">BT25</strain>
    </source>
</reference>
<dbReference type="InterPro" id="IPR036412">
    <property type="entry name" value="HAD-like_sf"/>
</dbReference>
<proteinExistence type="predicted"/>
<keyword evidence="2" id="KW-1185">Reference proteome</keyword>
<comment type="caution">
    <text evidence="1">The sequence shown here is derived from an EMBL/GenBank/DDBJ whole genome shotgun (WGS) entry which is preliminary data.</text>
</comment>
<evidence type="ECO:0000313" key="2">
    <source>
        <dbReference type="Proteomes" id="UP000550508"/>
    </source>
</evidence>
<dbReference type="RefSeq" id="WP_174208096.1">
    <property type="nucleotide sequence ID" value="NZ_JABUMX010000002.1"/>
</dbReference>
<dbReference type="EMBL" id="JABUMX010000002">
    <property type="protein sequence ID" value="NTS31894.1"/>
    <property type="molecule type" value="Genomic_DNA"/>
</dbReference>
<protein>
    <submittedName>
        <fullName evidence="1">HAD-IA family hydrolase</fullName>
    </submittedName>
</protein>
<dbReference type="InterPro" id="IPR006439">
    <property type="entry name" value="HAD-SF_hydro_IA"/>
</dbReference>
<dbReference type="Pfam" id="PF00702">
    <property type="entry name" value="Hydrolase"/>
    <property type="match status" value="1"/>
</dbReference>
<accession>A0A849VSF5</accession>
<dbReference type="PANTHER" id="PTHR43481">
    <property type="entry name" value="FRUCTOSE-1-PHOSPHATE PHOSPHATASE"/>
    <property type="match status" value="1"/>
</dbReference>
<gene>
    <name evidence="1" type="ORF">HQ945_11575</name>
</gene>
<dbReference type="InterPro" id="IPR023214">
    <property type="entry name" value="HAD_sf"/>
</dbReference>
<dbReference type="InterPro" id="IPR051806">
    <property type="entry name" value="HAD-like_SPP"/>
</dbReference>
<dbReference type="NCBIfam" id="TIGR01509">
    <property type="entry name" value="HAD-SF-IA-v3"/>
    <property type="match status" value="1"/>
</dbReference>
<dbReference type="AlphaFoldDB" id="A0A849VSF5"/>
<dbReference type="Gene3D" id="1.10.150.240">
    <property type="entry name" value="Putative phosphatase, domain 2"/>
    <property type="match status" value="1"/>
</dbReference>
<dbReference type="GO" id="GO:0050308">
    <property type="term" value="F:sugar-phosphatase activity"/>
    <property type="evidence" value="ECO:0007669"/>
    <property type="project" value="TreeGrafter"/>
</dbReference>
<sequence length="224" mass="23837">MPATAVFEKSYSAFLFDMDGTLISSTLAAERVWAKWAEGHGIDVRTFLPTMHGARAVDTVRRLGLPGVDPEAEALKITRAEMDDVGGIFALKGAVEFLGKLPQAQWAIVTSAPLDLARRRLAAAGVPLPQTIVAAEDVANGKPNPDCYLLAAKKLGVDIGDCLVFEDAVPGILAGDAAGADVLVITATHKHALETAHAVVFDYRHLDVVVEDDGRMSLRRVDVA</sequence>
<dbReference type="SFLD" id="SFLDS00003">
    <property type="entry name" value="Haloacid_Dehalogenase"/>
    <property type="match status" value="1"/>
</dbReference>
<evidence type="ECO:0000313" key="1">
    <source>
        <dbReference type="EMBL" id="NTS31894.1"/>
    </source>
</evidence>
<dbReference type="NCBIfam" id="TIGR01549">
    <property type="entry name" value="HAD-SF-IA-v1"/>
    <property type="match status" value="1"/>
</dbReference>
<dbReference type="SFLD" id="SFLDG01129">
    <property type="entry name" value="C1.5:_HAD__Beta-PGM__Phosphata"/>
    <property type="match status" value="1"/>
</dbReference>
<dbReference type="PANTHER" id="PTHR43481:SF4">
    <property type="entry name" value="GLYCEROL-1-PHOSPHATE PHOSPHOHYDROLASE 1-RELATED"/>
    <property type="match status" value="1"/>
</dbReference>
<dbReference type="Gene3D" id="3.40.50.1000">
    <property type="entry name" value="HAD superfamily/HAD-like"/>
    <property type="match status" value="1"/>
</dbReference>
<dbReference type="InterPro" id="IPR023198">
    <property type="entry name" value="PGP-like_dom2"/>
</dbReference>
<organism evidence="1 2">
    <name type="scientific">Phyllobacterium pellucidum</name>
    <dbReference type="NCBI Taxonomy" id="2740464"/>
    <lineage>
        <taxon>Bacteria</taxon>
        <taxon>Pseudomonadati</taxon>
        <taxon>Pseudomonadota</taxon>
        <taxon>Alphaproteobacteria</taxon>
        <taxon>Hyphomicrobiales</taxon>
        <taxon>Phyllobacteriaceae</taxon>
        <taxon>Phyllobacterium</taxon>
    </lineage>
</organism>
<name>A0A849VSF5_9HYPH</name>
<dbReference type="SUPFAM" id="SSF56784">
    <property type="entry name" value="HAD-like"/>
    <property type="match status" value="1"/>
</dbReference>